<organism evidence="2 3">
    <name type="scientific">Nocardiopsis coralli</name>
    <dbReference type="NCBI Taxonomy" id="2772213"/>
    <lineage>
        <taxon>Bacteria</taxon>
        <taxon>Bacillati</taxon>
        <taxon>Actinomycetota</taxon>
        <taxon>Actinomycetes</taxon>
        <taxon>Streptosporangiales</taxon>
        <taxon>Nocardiopsidaceae</taxon>
        <taxon>Nocardiopsis</taxon>
    </lineage>
</organism>
<comment type="caution">
    <text evidence="2">The sequence shown here is derived from an EMBL/GenBank/DDBJ whole genome shotgun (WGS) entry which is preliminary data.</text>
</comment>
<dbReference type="EMBL" id="JADBGI010000019">
    <property type="protein sequence ID" value="MBE3000921.1"/>
    <property type="molecule type" value="Genomic_DNA"/>
</dbReference>
<accession>A0ABR9PAQ6</accession>
<evidence type="ECO:0000313" key="3">
    <source>
        <dbReference type="Proteomes" id="UP000806528"/>
    </source>
</evidence>
<name>A0ABR9PAQ6_9ACTN</name>
<reference evidence="2 3" key="1">
    <citation type="submission" date="2020-09" db="EMBL/GenBank/DDBJ databases">
        <title>Diversity and distribution of actinomycetes associated with coral in the coast of Hainan.</title>
        <authorList>
            <person name="Li F."/>
        </authorList>
    </citation>
    <scope>NUCLEOTIDE SEQUENCE [LARGE SCALE GENOMIC DNA]</scope>
    <source>
        <strain evidence="2 3">HNM0947</strain>
    </source>
</reference>
<sequence>MKALKRIPRTRLVATAAGLTVLALSAAWFLWPEPGPDDHRTNPDALSMAISQDELDEIPGLHTHVEGKPVTDVVGTAHGALLVLDNGVVAVSDEQWEDQRKGDWPEQWRYLDDSPLTGVHVLPGGHLTALVHGRPGEDEHTITLLDGRTGAIEGSTELGDSFAADDELHISTRAVLQQSGQTLTAHPVGEDGQTLPPDEKPTWSVTTDELCPSVTEPADTSTAPGIVPTVQGFMVSQRCAEQDDGPQTHVLSHLHDMVSPGHHLLEHPEDWSHTWQYLAPETPRMQVHYMSPAIIPDSPDDVVTDLLDADNTTPYALALEARLNAHERPDDPVLFEPSLFQDWDPDGYFTEPLLDEGEYPEALVIAESLDVDAHVSMQSAKTVEADPEVDFDRENTRLQRRVDGAWVEPETYRAFNSMNFRFGANHLIQQTLP</sequence>
<gene>
    <name evidence="2" type="ORF">IDM40_19815</name>
</gene>
<keyword evidence="1" id="KW-0812">Transmembrane</keyword>
<keyword evidence="1" id="KW-0472">Membrane</keyword>
<keyword evidence="1" id="KW-1133">Transmembrane helix</keyword>
<evidence type="ECO:0008006" key="4">
    <source>
        <dbReference type="Google" id="ProtNLM"/>
    </source>
</evidence>
<keyword evidence="3" id="KW-1185">Reference proteome</keyword>
<dbReference type="Proteomes" id="UP000806528">
    <property type="component" value="Unassembled WGS sequence"/>
</dbReference>
<protein>
    <recommendedName>
        <fullName evidence="4">Secreted protein</fullName>
    </recommendedName>
</protein>
<feature type="transmembrane region" description="Helical" evidence="1">
    <location>
        <begin position="12"/>
        <end position="31"/>
    </location>
</feature>
<evidence type="ECO:0000256" key="1">
    <source>
        <dbReference type="SAM" id="Phobius"/>
    </source>
</evidence>
<proteinExistence type="predicted"/>
<dbReference type="RefSeq" id="WP_193123525.1">
    <property type="nucleotide sequence ID" value="NZ_JADBGI010000019.1"/>
</dbReference>
<evidence type="ECO:0000313" key="2">
    <source>
        <dbReference type="EMBL" id="MBE3000921.1"/>
    </source>
</evidence>